<gene>
    <name evidence="2" type="ORF">AVEN_86587_1</name>
</gene>
<protein>
    <submittedName>
        <fullName evidence="2">Uncharacterized protein</fullName>
    </submittedName>
</protein>
<feature type="compositionally biased region" description="Polar residues" evidence="1">
    <location>
        <begin position="143"/>
        <end position="156"/>
    </location>
</feature>
<feature type="compositionally biased region" description="Polar residues" evidence="1">
    <location>
        <begin position="34"/>
        <end position="45"/>
    </location>
</feature>
<organism evidence="2 3">
    <name type="scientific">Araneus ventricosus</name>
    <name type="common">Orbweaver spider</name>
    <name type="synonym">Epeira ventricosa</name>
    <dbReference type="NCBI Taxonomy" id="182803"/>
    <lineage>
        <taxon>Eukaryota</taxon>
        <taxon>Metazoa</taxon>
        <taxon>Ecdysozoa</taxon>
        <taxon>Arthropoda</taxon>
        <taxon>Chelicerata</taxon>
        <taxon>Arachnida</taxon>
        <taxon>Araneae</taxon>
        <taxon>Araneomorphae</taxon>
        <taxon>Entelegynae</taxon>
        <taxon>Araneoidea</taxon>
        <taxon>Araneidae</taxon>
        <taxon>Araneus</taxon>
    </lineage>
</organism>
<dbReference type="Proteomes" id="UP000499080">
    <property type="component" value="Unassembled WGS sequence"/>
</dbReference>
<proteinExistence type="predicted"/>
<feature type="compositionally biased region" description="Basic and acidic residues" evidence="1">
    <location>
        <begin position="161"/>
        <end position="171"/>
    </location>
</feature>
<evidence type="ECO:0000313" key="2">
    <source>
        <dbReference type="EMBL" id="GBN19836.1"/>
    </source>
</evidence>
<name>A0A4Y2M279_ARAVE</name>
<evidence type="ECO:0000313" key="3">
    <source>
        <dbReference type="Proteomes" id="UP000499080"/>
    </source>
</evidence>
<feature type="compositionally biased region" description="Basic and acidic residues" evidence="1">
    <location>
        <begin position="109"/>
        <end position="119"/>
    </location>
</feature>
<sequence>MMTSDPKLEVDSLEDVSEHKILTAKQPSVECNDNIGQKTQVQATKSVKRGRVQKASDSKSEVKSLGDVSEHKIPIVKHPSTERQDNIGHKTLARTATPVKRRRVQKAKIAKEQPLEKKPKVTVPKKAKETTSRKSGSKKTRAQKNPSPTLSQYSSESEYENPEREKLSYFS</sequence>
<accession>A0A4Y2M279</accession>
<feature type="compositionally biased region" description="Basic and acidic residues" evidence="1">
    <location>
        <begin position="54"/>
        <end position="88"/>
    </location>
</feature>
<dbReference type="EMBL" id="BGPR01006531">
    <property type="protein sequence ID" value="GBN19836.1"/>
    <property type="molecule type" value="Genomic_DNA"/>
</dbReference>
<evidence type="ECO:0000256" key="1">
    <source>
        <dbReference type="SAM" id="MobiDB-lite"/>
    </source>
</evidence>
<dbReference type="OrthoDB" id="6430408at2759"/>
<dbReference type="AlphaFoldDB" id="A0A4Y2M279"/>
<feature type="region of interest" description="Disordered" evidence="1">
    <location>
        <begin position="34"/>
        <end position="171"/>
    </location>
</feature>
<comment type="caution">
    <text evidence="2">The sequence shown here is derived from an EMBL/GenBank/DDBJ whole genome shotgun (WGS) entry which is preliminary data.</text>
</comment>
<feature type="compositionally biased region" description="Basic residues" evidence="1">
    <location>
        <begin position="99"/>
        <end position="108"/>
    </location>
</feature>
<reference evidence="2 3" key="1">
    <citation type="journal article" date="2019" name="Sci. Rep.">
        <title>Orb-weaving spider Araneus ventricosus genome elucidates the spidroin gene catalogue.</title>
        <authorList>
            <person name="Kono N."/>
            <person name="Nakamura H."/>
            <person name="Ohtoshi R."/>
            <person name="Moran D.A.P."/>
            <person name="Shinohara A."/>
            <person name="Yoshida Y."/>
            <person name="Fujiwara M."/>
            <person name="Mori M."/>
            <person name="Tomita M."/>
            <person name="Arakawa K."/>
        </authorList>
    </citation>
    <scope>NUCLEOTIDE SEQUENCE [LARGE SCALE GENOMIC DNA]</scope>
</reference>
<keyword evidence="3" id="KW-1185">Reference proteome</keyword>